<feature type="transmembrane region" description="Helical" evidence="9">
    <location>
        <begin position="12"/>
        <end position="36"/>
    </location>
</feature>
<feature type="transmembrane region" description="Helical" evidence="9">
    <location>
        <begin position="226"/>
        <end position="247"/>
    </location>
</feature>
<proteinExistence type="inferred from homology"/>
<organism evidence="10 11">
    <name type="scientific">Conexibacter arvalis</name>
    <dbReference type="NCBI Taxonomy" id="912552"/>
    <lineage>
        <taxon>Bacteria</taxon>
        <taxon>Bacillati</taxon>
        <taxon>Actinomycetota</taxon>
        <taxon>Thermoleophilia</taxon>
        <taxon>Solirubrobacterales</taxon>
        <taxon>Conexibacteraceae</taxon>
        <taxon>Conexibacter</taxon>
    </lineage>
</organism>
<keyword evidence="7 9" id="KW-0472">Membrane</keyword>
<comment type="subcellular location">
    <subcellularLocation>
        <location evidence="1">Cell membrane</location>
        <topology evidence="1">Multi-pass membrane protein</topology>
    </subcellularLocation>
</comment>
<dbReference type="EMBL" id="JACHNU010000001">
    <property type="protein sequence ID" value="MBB4660641.1"/>
    <property type="molecule type" value="Genomic_DNA"/>
</dbReference>
<keyword evidence="3" id="KW-1003">Cell membrane</keyword>
<feature type="transmembrane region" description="Helical" evidence="9">
    <location>
        <begin position="89"/>
        <end position="111"/>
    </location>
</feature>
<dbReference type="GO" id="GO:0006865">
    <property type="term" value="P:amino acid transport"/>
    <property type="evidence" value="ECO:0007669"/>
    <property type="project" value="UniProtKB-KW"/>
</dbReference>
<keyword evidence="5" id="KW-0029">Amino-acid transport</keyword>
<evidence type="ECO:0000256" key="5">
    <source>
        <dbReference type="ARBA" id="ARBA00022970"/>
    </source>
</evidence>
<dbReference type="Pfam" id="PF02653">
    <property type="entry name" value="BPD_transp_2"/>
    <property type="match status" value="1"/>
</dbReference>
<evidence type="ECO:0000256" key="6">
    <source>
        <dbReference type="ARBA" id="ARBA00022989"/>
    </source>
</evidence>
<evidence type="ECO:0000256" key="8">
    <source>
        <dbReference type="ARBA" id="ARBA00037998"/>
    </source>
</evidence>
<dbReference type="InterPro" id="IPR052157">
    <property type="entry name" value="BCAA_transport_permease"/>
</dbReference>
<dbReference type="GO" id="GO:0022857">
    <property type="term" value="F:transmembrane transporter activity"/>
    <property type="evidence" value="ECO:0007669"/>
    <property type="project" value="InterPro"/>
</dbReference>
<dbReference type="GO" id="GO:0005886">
    <property type="term" value="C:plasma membrane"/>
    <property type="evidence" value="ECO:0007669"/>
    <property type="project" value="UniProtKB-SubCell"/>
</dbReference>
<dbReference type="CDD" id="cd06582">
    <property type="entry name" value="TM_PBP1_LivH_like"/>
    <property type="match status" value="1"/>
</dbReference>
<dbReference type="PANTHER" id="PTHR11795">
    <property type="entry name" value="BRANCHED-CHAIN AMINO ACID TRANSPORT SYSTEM PERMEASE PROTEIN LIVH"/>
    <property type="match status" value="1"/>
</dbReference>
<keyword evidence="6 9" id="KW-1133">Transmembrane helix</keyword>
<evidence type="ECO:0000313" key="10">
    <source>
        <dbReference type="EMBL" id="MBB4660641.1"/>
    </source>
</evidence>
<dbReference type="RefSeq" id="WP_183338141.1">
    <property type="nucleotide sequence ID" value="NZ_JACHNU010000001.1"/>
</dbReference>
<dbReference type="Proteomes" id="UP000585272">
    <property type="component" value="Unassembled WGS sequence"/>
</dbReference>
<accession>A0A840I8P4</accession>
<feature type="transmembrane region" description="Helical" evidence="9">
    <location>
        <begin position="254"/>
        <end position="273"/>
    </location>
</feature>
<dbReference type="PANTHER" id="PTHR11795:SF445">
    <property type="entry name" value="AMINO ACID ABC TRANSPORTER PERMEASE PROTEIN"/>
    <property type="match status" value="1"/>
</dbReference>
<sequence length="287" mass="29541">MVLDVLVGSLRDWSLFSLAGLAFVLVFKTTGVFNLAQGHLMLLTVYVAYSLQTVIGSSWVVLLCVLAIQVPLGVALGVLLRQSVKRRSLWAAAVVTLGLGIALEGVFSWVWGSGSYQLASPLPESYLSIGGARLTVLELALVGLALAAMAATLSWQKWTRAGLAIRAASADPLLASQTGLRVERIFLVAFCSGAVIAAIAAMGYGYRLGASSTLIMIGLGALSPAVIGGLDSLGGVFAGAALAALTLQVAAQLLGGQAATVALFALVLLTLTIRPSGLFGTQTVQRA</sequence>
<keyword evidence="2" id="KW-0813">Transport</keyword>
<comment type="caution">
    <text evidence="10">The sequence shown here is derived from an EMBL/GenBank/DDBJ whole genome shotgun (WGS) entry which is preliminary data.</text>
</comment>
<evidence type="ECO:0000256" key="3">
    <source>
        <dbReference type="ARBA" id="ARBA00022475"/>
    </source>
</evidence>
<feature type="transmembrane region" description="Helical" evidence="9">
    <location>
        <begin position="131"/>
        <end position="153"/>
    </location>
</feature>
<evidence type="ECO:0000256" key="1">
    <source>
        <dbReference type="ARBA" id="ARBA00004651"/>
    </source>
</evidence>
<evidence type="ECO:0000256" key="7">
    <source>
        <dbReference type="ARBA" id="ARBA00023136"/>
    </source>
</evidence>
<feature type="transmembrane region" description="Helical" evidence="9">
    <location>
        <begin position="56"/>
        <end position="80"/>
    </location>
</feature>
<name>A0A840I8P4_9ACTN</name>
<dbReference type="AlphaFoldDB" id="A0A840I8P4"/>
<reference evidence="10 11" key="1">
    <citation type="submission" date="2020-08" db="EMBL/GenBank/DDBJ databases">
        <title>Genomic Encyclopedia of Archaeal and Bacterial Type Strains, Phase II (KMG-II): from individual species to whole genera.</title>
        <authorList>
            <person name="Goeker M."/>
        </authorList>
    </citation>
    <scope>NUCLEOTIDE SEQUENCE [LARGE SCALE GENOMIC DNA]</scope>
    <source>
        <strain evidence="10 11">DSM 23288</strain>
    </source>
</reference>
<evidence type="ECO:0000256" key="9">
    <source>
        <dbReference type="SAM" id="Phobius"/>
    </source>
</evidence>
<keyword evidence="4 9" id="KW-0812">Transmembrane</keyword>
<keyword evidence="11" id="KW-1185">Reference proteome</keyword>
<protein>
    <submittedName>
        <fullName evidence="10">Branched-chain amino acid transport system permease protein</fullName>
    </submittedName>
</protein>
<feature type="transmembrane region" description="Helical" evidence="9">
    <location>
        <begin position="185"/>
        <end position="206"/>
    </location>
</feature>
<evidence type="ECO:0000313" key="11">
    <source>
        <dbReference type="Proteomes" id="UP000585272"/>
    </source>
</evidence>
<gene>
    <name evidence="10" type="ORF">BDZ31_000214</name>
</gene>
<dbReference type="InterPro" id="IPR001851">
    <property type="entry name" value="ABC_transp_permease"/>
</dbReference>
<evidence type="ECO:0000256" key="4">
    <source>
        <dbReference type="ARBA" id="ARBA00022692"/>
    </source>
</evidence>
<evidence type="ECO:0000256" key="2">
    <source>
        <dbReference type="ARBA" id="ARBA00022448"/>
    </source>
</evidence>
<comment type="similarity">
    <text evidence="8">Belongs to the binding-protein-dependent transport system permease family. LivHM subfamily.</text>
</comment>